<feature type="region of interest" description="Disordered" evidence="1">
    <location>
        <begin position="289"/>
        <end position="324"/>
    </location>
</feature>
<gene>
    <name evidence="2" type="ORF">NSK_006281</name>
</gene>
<evidence type="ECO:0000256" key="1">
    <source>
        <dbReference type="SAM" id="MobiDB-lite"/>
    </source>
</evidence>
<evidence type="ECO:0000313" key="2">
    <source>
        <dbReference type="EMBL" id="TFJ82370.1"/>
    </source>
</evidence>
<sequence length="384" mass="42657">MSFRWDSLRAHTGCLKLFDLDDLAVRASRLQLRHEQRQEQQQQAASDHPRAYHFKRVTPSMLTARRNAIQAAMAAAAAPPGPPPPPAALRPSVVTESAMAAGYDTVSMEGSRRDRAWFPGQGRTLVGENGLVVFVQEDAKISVMRDRRQKEDLQQAFPTADLTLVDTVWAQARANFAAACTIMTSLRNNGHHTRKEGEGEGEGEGAESGGLRMEDPRVWPSVEEVWGEGGKEGGTEIGWEHVLLSTRGEQWVLLGEGEAEEEDEGEDEGEEESMTYRSVLMSNLMEMEGGEEWPAAPPRRTFPSLSSLGTRKKVRRREEDVMGGEEGGFLEEYELQKAVGVRTRRSMGRKRLTETGKRRMAAKLQARRAPRAAGEEGEDGVEVW</sequence>
<feature type="region of interest" description="Disordered" evidence="1">
    <location>
        <begin position="189"/>
        <end position="214"/>
    </location>
</feature>
<proteinExistence type="predicted"/>
<dbReference type="EMBL" id="SDOX01000113">
    <property type="protein sequence ID" value="TFJ82370.1"/>
    <property type="molecule type" value="Genomic_DNA"/>
</dbReference>
<evidence type="ECO:0000313" key="3">
    <source>
        <dbReference type="Proteomes" id="UP000355283"/>
    </source>
</evidence>
<dbReference type="Proteomes" id="UP000355283">
    <property type="component" value="Unassembled WGS sequence"/>
</dbReference>
<feature type="region of interest" description="Disordered" evidence="1">
    <location>
        <begin position="344"/>
        <end position="384"/>
    </location>
</feature>
<keyword evidence="3" id="KW-1185">Reference proteome</keyword>
<dbReference type="OrthoDB" id="10366630at2759"/>
<feature type="compositionally biased region" description="Acidic residues" evidence="1">
    <location>
        <begin position="375"/>
        <end position="384"/>
    </location>
</feature>
<feature type="compositionally biased region" description="Basic residues" evidence="1">
    <location>
        <begin position="358"/>
        <end position="370"/>
    </location>
</feature>
<accession>A0A4D9CTA3</accession>
<dbReference type="AlphaFoldDB" id="A0A4D9CTA3"/>
<organism evidence="2 3">
    <name type="scientific">Nannochloropsis salina CCMP1776</name>
    <dbReference type="NCBI Taxonomy" id="1027361"/>
    <lineage>
        <taxon>Eukaryota</taxon>
        <taxon>Sar</taxon>
        <taxon>Stramenopiles</taxon>
        <taxon>Ochrophyta</taxon>
        <taxon>Eustigmatophyceae</taxon>
        <taxon>Eustigmatales</taxon>
        <taxon>Monodopsidaceae</taxon>
        <taxon>Microchloropsis</taxon>
        <taxon>Microchloropsis salina</taxon>
    </lineage>
</organism>
<protein>
    <submittedName>
        <fullName evidence="2">Uncharacterized protein</fullName>
    </submittedName>
</protein>
<reference evidence="2 3" key="1">
    <citation type="submission" date="2019-01" db="EMBL/GenBank/DDBJ databases">
        <title>Nuclear Genome Assembly of the Microalgal Biofuel strain Nannochloropsis salina CCMP1776.</title>
        <authorList>
            <person name="Hovde B."/>
        </authorList>
    </citation>
    <scope>NUCLEOTIDE SEQUENCE [LARGE SCALE GENOMIC DNA]</scope>
    <source>
        <strain evidence="2 3">CCMP1776</strain>
    </source>
</reference>
<name>A0A4D9CTA3_9STRA</name>
<comment type="caution">
    <text evidence="2">The sequence shown here is derived from an EMBL/GenBank/DDBJ whole genome shotgun (WGS) entry which is preliminary data.</text>
</comment>